<protein>
    <recommendedName>
        <fullName evidence="7">Acyl-CoA synthetase</fullName>
    </recommendedName>
</protein>
<gene>
    <name evidence="5" type="ORF">A3G31_11715</name>
</gene>
<evidence type="ECO:0000313" key="5">
    <source>
        <dbReference type="EMBL" id="OGL52622.1"/>
    </source>
</evidence>
<dbReference type="Pfam" id="PF13193">
    <property type="entry name" value="AMP-binding_C"/>
    <property type="match status" value="1"/>
</dbReference>
<evidence type="ECO:0000259" key="3">
    <source>
        <dbReference type="Pfam" id="PF00501"/>
    </source>
</evidence>
<evidence type="ECO:0000313" key="6">
    <source>
        <dbReference type="Proteomes" id="UP000178082"/>
    </source>
</evidence>
<dbReference type="GO" id="GO:0006631">
    <property type="term" value="P:fatty acid metabolic process"/>
    <property type="evidence" value="ECO:0007669"/>
    <property type="project" value="TreeGrafter"/>
</dbReference>
<dbReference type="InterPro" id="IPR042099">
    <property type="entry name" value="ANL_N_sf"/>
</dbReference>
<dbReference type="SUPFAM" id="SSF56801">
    <property type="entry name" value="Acetyl-CoA synthetase-like"/>
    <property type="match status" value="1"/>
</dbReference>
<dbReference type="InterPro" id="IPR045851">
    <property type="entry name" value="AMP-bd_C_sf"/>
</dbReference>
<dbReference type="Gene3D" id="3.30.300.30">
    <property type="match status" value="1"/>
</dbReference>
<dbReference type="PROSITE" id="PS00455">
    <property type="entry name" value="AMP_BINDING"/>
    <property type="match status" value="1"/>
</dbReference>
<accession>A0A1F7SFR2</accession>
<dbReference type="Proteomes" id="UP000178082">
    <property type="component" value="Unassembled WGS sequence"/>
</dbReference>
<feature type="domain" description="AMP-binding enzyme C-terminal" evidence="4">
    <location>
        <begin position="426"/>
        <end position="501"/>
    </location>
</feature>
<dbReference type="InterPro" id="IPR020845">
    <property type="entry name" value="AMP-binding_CS"/>
</dbReference>
<keyword evidence="2" id="KW-0436">Ligase</keyword>
<sequence>MVVGDIVRNNARNYPNKTGIISGGKKFTWSETDRRTNSLANALLKLGMKKQEGVGLLAPNCSQWLETAFGVAKAGLRLVPLNMAFVGRELAYIINNAKIKTLFVDASKATLINDIRFELKEVEHIIGIGEKHGFFLDHEEMVKSNSSKDPEVPVSPDDIFLLPYTSGTTGQSKGAMLTHANNIAEALCAGWEFRLQPDYVALTALPLYFIGGWGGSAIPALIRGCTHIFINFDPELLLKTIQSEKVNYTLLVPTMINLISNHPDAGKYDYSSLKVIPFAGSPLPVQLWRKAAKIFGNVFQSIYGLTEVCATITVLQPEEVHVDGDEKQQRRLASIGKAMTGSSARVVDENMNDVKPGSDDVGEIVLRGNTVMKGYWKDPDTTKESFRGGWFHTGDLARVDDEGNIYITDRQKDMIISGGKNVYPREIEEVLYTHPSILDACVIGIPDDKWGETVKAVIVLKEGKTATHEEIIEFCKQNLASYKKPTSVDFVAALPRTSTGKILKRALREQYWEGRESKLV</sequence>
<dbReference type="InterPro" id="IPR025110">
    <property type="entry name" value="AMP-bd_C"/>
</dbReference>
<dbReference type="InterPro" id="IPR000873">
    <property type="entry name" value="AMP-dep_synth/lig_dom"/>
</dbReference>
<dbReference type="Pfam" id="PF00501">
    <property type="entry name" value="AMP-binding"/>
    <property type="match status" value="1"/>
</dbReference>
<proteinExistence type="inferred from homology"/>
<evidence type="ECO:0000256" key="2">
    <source>
        <dbReference type="ARBA" id="ARBA00022598"/>
    </source>
</evidence>
<dbReference type="FunFam" id="3.30.300.30:FF:000008">
    <property type="entry name" value="2,3-dihydroxybenzoate-AMP ligase"/>
    <property type="match status" value="1"/>
</dbReference>
<reference evidence="5 6" key="1">
    <citation type="journal article" date="2016" name="Nat. Commun.">
        <title>Thousands of microbial genomes shed light on interconnected biogeochemical processes in an aquifer system.</title>
        <authorList>
            <person name="Anantharaman K."/>
            <person name="Brown C.T."/>
            <person name="Hug L.A."/>
            <person name="Sharon I."/>
            <person name="Castelle C.J."/>
            <person name="Probst A.J."/>
            <person name="Thomas B.C."/>
            <person name="Singh A."/>
            <person name="Wilkins M.J."/>
            <person name="Karaoz U."/>
            <person name="Brodie E.L."/>
            <person name="Williams K.H."/>
            <person name="Hubbard S.S."/>
            <person name="Banfield J.F."/>
        </authorList>
    </citation>
    <scope>NUCLEOTIDE SEQUENCE [LARGE SCALE GENOMIC DNA]</scope>
</reference>
<dbReference type="AlphaFoldDB" id="A0A1F7SFR2"/>
<dbReference type="NCBIfam" id="NF004837">
    <property type="entry name" value="PRK06187.1"/>
    <property type="match status" value="1"/>
</dbReference>
<dbReference type="STRING" id="1817883.A3G31_11715"/>
<dbReference type="PANTHER" id="PTHR43201">
    <property type="entry name" value="ACYL-COA SYNTHETASE"/>
    <property type="match status" value="1"/>
</dbReference>
<dbReference type="EMBL" id="MGDI01000031">
    <property type="protein sequence ID" value="OGL52622.1"/>
    <property type="molecule type" value="Genomic_DNA"/>
</dbReference>
<dbReference type="GO" id="GO:0031956">
    <property type="term" value="F:medium-chain fatty acid-CoA ligase activity"/>
    <property type="evidence" value="ECO:0007669"/>
    <property type="project" value="TreeGrafter"/>
</dbReference>
<evidence type="ECO:0000259" key="4">
    <source>
        <dbReference type="Pfam" id="PF13193"/>
    </source>
</evidence>
<comment type="similarity">
    <text evidence="1">Belongs to the ATP-dependent AMP-binding enzyme family.</text>
</comment>
<name>A0A1F7SFR2_9BACT</name>
<evidence type="ECO:0008006" key="7">
    <source>
        <dbReference type="Google" id="ProtNLM"/>
    </source>
</evidence>
<comment type="caution">
    <text evidence="5">The sequence shown here is derived from an EMBL/GenBank/DDBJ whole genome shotgun (WGS) entry which is preliminary data.</text>
</comment>
<organism evidence="5 6">
    <name type="scientific">Candidatus Schekmanbacteria bacterium RIFCSPLOWO2_12_FULL_38_15</name>
    <dbReference type="NCBI Taxonomy" id="1817883"/>
    <lineage>
        <taxon>Bacteria</taxon>
        <taxon>Candidatus Schekmaniibacteriota</taxon>
    </lineage>
</organism>
<feature type="domain" description="AMP-dependent synthetase/ligase" evidence="3">
    <location>
        <begin position="8"/>
        <end position="376"/>
    </location>
</feature>
<evidence type="ECO:0000256" key="1">
    <source>
        <dbReference type="ARBA" id="ARBA00006432"/>
    </source>
</evidence>
<dbReference type="CDD" id="cd17631">
    <property type="entry name" value="FACL_FadD13-like"/>
    <property type="match status" value="1"/>
</dbReference>
<dbReference type="PANTHER" id="PTHR43201:SF5">
    <property type="entry name" value="MEDIUM-CHAIN ACYL-COA LIGASE ACSF2, MITOCHONDRIAL"/>
    <property type="match status" value="1"/>
</dbReference>
<dbReference type="Gene3D" id="3.40.50.12780">
    <property type="entry name" value="N-terminal domain of ligase-like"/>
    <property type="match status" value="1"/>
</dbReference>